<evidence type="ECO:0000313" key="3">
    <source>
        <dbReference type="Proteomes" id="UP000001880"/>
    </source>
</evidence>
<proteinExistence type="predicted"/>
<organism evidence="2 3">
    <name type="scientific">Haliangium ochraceum (strain DSM 14365 / JCM 11303 / SMP-2)</name>
    <dbReference type="NCBI Taxonomy" id="502025"/>
    <lineage>
        <taxon>Bacteria</taxon>
        <taxon>Pseudomonadati</taxon>
        <taxon>Myxococcota</taxon>
        <taxon>Polyangia</taxon>
        <taxon>Haliangiales</taxon>
        <taxon>Kofleriaceae</taxon>
        <taxon>Haliangium</taxon>
    </lineage>
</organism>
<dbReference type="Proteomes" id="UP000001880">
    <property type="component" value="Chromosome"/>
</dbReference>
<reference evidence="2 3" key="1">
    <citation type="journal article" date="2010" name="Stand. Genomic Sci.">
        <title>Complete genome sequence of Haliangium ochraceum type strain (SMP-2).</title>
        <authorList>
            <consortium name="US DOE Joint Genome Institute (JGI-PGF)"/>
            <person name="Ivanova N."/>
            <person name="Daum C."/>
            <person name="Lang E."/>
            <person name="Abt B."/>
            <person name="Kopitz M."/>
            <person name="Saunders E."/>
            <person name="Lapidus A."/>
            <person name="Lucas S."/>
            <person name="Glavina Del Rio T."/>
            <person name="Nolan M."/>
            <person name="Tice H."/>
            <person name="Copeland A."/>
            <person name="Cheng J.F."/>
            <person name="Chen F."/>
            <person name="Bruce D."/>
            <person name="Goodwin L."/>
            <person name="Pitluck S."/>
            <person name="Mavromatis K."/>
            <person name="Pati A."/>
            <person name="Mikhailova N."/>
            <person name="Chen A."/>
            <person name="Palaniappan K."/>
            <person name="Land M."/>
            <person name="Hauser L."/>
            <person name="Chang Y.J."/>
            <person name="Jeffries C.D."/>
            <person name="Detter J.C."/>
            <person name="Brettin T."/>
            <person name="Rohde M."/>
            <person name="Goker M."/>
            <person name="Bristow J."/>
            <person name="Markowitz V."/>
            <person name="Eisen J.A."/>
            <person name="Hugenholtz P."/>
            <person name="Kyrpides N.C."/>
            <person name="Klenk H.P."/>
        </authorList>
    </citation>
    <scope>NUCLEOTIDE SEQUENCE [LARGE SCALE GENOMIC DNA]</scope>
    <source>
        <strain evidence="3">DSM 14365 / CIP 107738 / JCM 11303 / AJ 13395 / SMP-2</strain>
    </source>
</reference>
<accession>D0LRF5</accession>
<keyword evidence="1" id="KW-0812">Transmembrane</keyword>
<keyword evidence="3" id="KW-1185">Reference proteome</keyword>
<dbReference type="KEGG" id="hoh:Hoch_4692"/>
<name>D0LRF5_HALO1</name>
<evidence type="ECO:0000256" key="1">
    <source>
        <dbReference type="SAM" id="Phobius"/>
    </source>
</evidence>
<dbReference type="eggNOG" id="ENOG5033N29">
    <property type="taxonomic scope" value="Bacteria"/>
</dbReference>
<dbReference type="EMBL" id="CP001804">
    <property type="protein sequence ID" value="ACY17183.1"/>
    <property type="molecule type" value="Genomic_DNA"/>
</dbReference>
<dbReference type="AlphaFoldDB" id="D0LRF5"/>
<dbReference type="HOGENOM" id="CLU_1248497_0_0_7"/>
<protein>
    <submittedName>
        <fullName evidence="2">Uncharacterized protein</fullName>
    </submittedName>
</protein>
<evidence type="ECO:0000313" key="2">
    <source>
        <dbReference type="EMBL" id="ACY17183.1"/>
    </source>
</evidence>
<keyword evidence="1" id="KW-0472">Membrane</keyword>
<gene>
    <name evidence="2" type="ordered locus">Hoch_4692</name>
</gene>
<sequence length="211" mass="24792">MDFDERIIITILDKAVFGALLVGLGFWLNKRMELFRSSRSFMNAILEQRRSIDTKLLLARRDRRMAFLQAQLSELYWPLYLRLEKDNTMWKRLEHLRREGEPPRVNALPESAARAMEQGYILPNHHEAVALIEKHAHLIDDSEVLAQMLRYVKHVATFDALRASDEFPETNPSTLGEPFPEELFPLVERKLASLRKEYEQMLHSDPLEMMM</sequence>
<keyword evidence="1" id="KW-1133">Transmembrane helix</keyword>
<feature type="transmembrane region" description="Helical" evidence="1">
    <location>
        <begin position="6"/>
        <end position="28"/>
    </location>
</feature>
<dbReference type="OrthoDB" id="1494347at2"/>